<protein>
    <recommendedName>
        <fullName evidence="2">DUF2231 domain-containing protein</fullName>
    </recommendedName>
</protein>
<keyword evidence="1" id="KW-1133">Transmembrane helix</keyword>
<keyword evidence="4" id="KW-1185">Reference proteome</keyword>
<proteinExistence type="predicted"/>
<gene>
    <name evidence="3" type="ORF">E3O49_02375</name>
</gene>
<evidence type="ECO:0000256" key="1">
    <source>
        <dbReference type="SAM" id="Phobius"/>
    </source>
</evidence>
<feature type="domain" description="DUF2231" evidence="2">
    <location>
        <begin position="7"/>
        <end position="159"/>
    </location>
</feature>
<dbReference type="Pfam" id="PF09990">
    <property type="entry name" value="DUF2231"/>
    <property type="match status" value="1"/>
</dbReference>
<evidence type="ECO:0000313" key="4">
    <source>
        <dbReference type="Proteomes" id="UP000297403"/>
    </source>
</evidence>
<accession>A0AAQ2HGV9</accession>
<dbReference type="AlphaFoldDB" id="A0AAQ2HGV9"/>
<feature type="transmembrane region" description="Helical" evidence="1">
    <location>
        <begin position="47"/>
        <end position="67"/>
    </location>
</feature>
<reference evidence="3 4" key="1">
    <citation type="submission" date="2019-03" db="EMBL/GenBank/DDBJ databases">
        <title>Genomics of glacier-inhabiting Cryobacterium strains.</title>
        <authorList>
            <person name="Liu Q."/>
            <person name="Xin Y.-H."/>
        </authorList>
    </citation>
    <scope>NUCLEOTIDE SEQUENCE [LARGE SCALE GENOMIC DNA]</scope>
    <source>
        <strain evidence="4">TMT1-22</strain>
    </source>
</reference>
<evidence type="ECO:0000259" key="2">
    <source>
        <dbReference type="Pfam" id="PF09990"/>
    </source>
</evidence>
<sequence length="167" mass="17707">MLDTIAGLPVHPLIVHATEVVVPTAALVIVVAALWPRFRKWARFLPLLLALAAVVLVPLSTQSGEALEERVSESALIETHADLAEGLLPWVIGLAVVAGVLLWWNYREIFGRGSTRRAPRWVAIVLAAAALLASTGTTVQAIRIGHSGATAVWSDDMGTPAPAGNKD</sequence>
<keyword evidence="1" id="KW-0472">Membrane</keyword>
<feature type="transmembrane region" description="Helical" evidence="1">
    <location>
        <begin position="87"/>
        <end position="106"/>
    </location>
</feature>
<evidence type="ECO:0000313" key="3">
    <source>
        <dbReference type="EMBL" id="TFC52254.1"/>
    </source>
</evidence>
<feature type="transmembrane region" description="Helical" evidence="1">
    <location>
        <begin position="13"/>
        <end position="35"/>
    </location>
</feature>
<name>A0AAQ2HGV9_9MICO</name>
<keyword evidence="1" id="KW-0812">Transmembrane</keyword>
<dbReference type="InterPro" id="IPR019251">
    <property type="entry name" value="DUF2231_TM"/>
</dbReference>
<organism evidence="3 4">
    <name type="scientific">Cryobacterium shii</name>
    <dbReference type="NCBI Taxonomy" id="1259235"/>
    <lineage>
        <taxon>Bacteria</taxon>
        <taxon>Bacillati</taxon>
        <taxon>Actinomycetota</taxon>
        <taxon>Actinomycetes</taxon>
        <taxon>Micrococcales</taxon>
        <taxon>Microbacteriaceae</taxon>
        <taxon>Cryobacterium</taxon>
    </lineage>
</organism>
<dbReference type="EMBL" id="SOFY01000011">
    <property type="protein sequence ID" value="TFC52254.1"/>
    <property type="molecule type" value="Genomic_DNA"/>
</dbReference>
<dbReference type="Proteomes" id="UP000297403">
    <property type="component" value="Unassembled WGS sequence"/>
</dbReference>
<comment type="caution">
    <text evidence="3">The sequence shown here is derived from an EMBL/GenBank/DDBJ whole genome shotgun (WGS) entry which is preliminary data.</text>
</comment>
<feature type="transmembrane region" description="Helical" evidence="1">
    <location>
        <begin position="118"/>
        <end position="136"/>
    </location>
</feature>